<sequence>MAWVGMPTCNHGAPTLGRVEDSEARLRFAAARVARVATVRPDGRPHLVPVVFAVLPVLPNLPDSGGDVVWSAVDDKPKSTRALRRLANVEAHPAVVLLVDHYDDDWSRLWWVRADGVAAVVRVGEPGADEALDALAAKYSQYAASRPAGPLLRVEVTRWSGWRS</sequence>
<dbReference type="Pfam" id="PF01243">
    <property type="entry name" value="PNPOx_N"/>
    <property type="match status" value="1"/>
</dbReference>
<dbReference type="InterPro" id="IPR019967">
    <property type="entry name" value="F420-dep_enz_PPOX_Rv0121"/>
</dbReference>
<dbReference type="InterPro" id="IPR012349">
    <property type="entry name" value="Split_barrel_FMN-bd"/>
</dbReference>
<proteinExistence type="predicted"/>
<feature type="domain" description="Pyridoxamine 5'-phosphate oxidase N-terminal" evidence="2">
    <location>
        <begin position="23"/>
        <end position="162"/>
    </location>
</feature>
<evidence type="ECO:0000313" key="3">
    <source>
        <dbReference type="EMBL" id="GAA2030118.1"/>
    </source>
</evidence>
<evidence type="ECO:0000256" key="1">
    <source>
        <dbReference type="ARBA" id="ARBA00023002"/>
    </source>
</evidence>
<dbReference type="InterPro" id="IPR011576">
    <property type="entry name" value="Pyridox_Oxase_N"/>
</dbReference>
<keyword evidence="1" id="KW-0560">Oxidoreductase</keyword>
<dbReference type="SUPFAM" id="SSF50475">
    <property type="entry name" value="FMN-binding split barrel"/>
    <property type="match status" value="1"/>
</dbReference>
<dbReference type="PANTHER" id="PTHR35176">
    <property type="entry name" value="HEME OXYGENASE HI_0854-RELATED"/>
    <property type="match status" value="1"/>
</dbReference>
<dbReference type="InterPro" id="IPR052019">
    <property type="entry name" value="F420H2_bilvrd_red/Heme_oxyg"/>
</dbReference>
<gene>
    <name evidence="3" type="ORF">GCM10009740_19730</name>
</gene>
<dbReference type="NCBIfam" id="TIGR03668">
    <property type="entry name" value="Rv0121_F420"/>
    <property type="match status" value="1"/>
</dbReference>
<accession>A0ABN2U717</accession>
<evidence type="ECO:0000313" key="4">
    <source>
        <dbReference type="Proteomes" id="UP001501285"/>
    </source>
</evidence>
<reference evidence="3 4" key="1">
    <citation type="journal article" date="2019" name="Int. J. Syst. Evol. Microbiol.">
        <title>The Global Catalogue of Microorganisms (GCM) 10K type strain sequencing project: providing services to taxonomists for standard genome sequencing and annotation.</title>
        <authorList>
            <consortium name="The Broad Institute Genomics Platform"/>
            <consortium name="The Broad Institute Genome Sequencing Center for Infectious Disease"/>
            <person name="Wu L."/>
            <person name="Ma J."/>
        </authorList>
    </citation>
    <scope>NUCLEOTIDE SEQUENCE [LARGE SCALE GENOMIC DNA]</scope>
    <source>
        <strain evidence="3 4">JCM 14283</strain>
    </source>
</reference>
<name>A0ABN2U717_9MICO</name>
<protein>
    <submittedName>
        <fullName evidence="3">TIGR03668 family PPOX class F420-dependent oxidoreductase</fullName>
    </submittedName>
</protein>
<evidence type="ECO:0000259" key="2">
    <source>
        <dbReference type="Pfam" id="PF01243"/>
    </source>
</evidence>
<keyword evidence="4" id="KW-1185">Reference proteome</keyword>
<organism evidence="3 4">
    <name type="scientific">Terrabacter terrae</name>
    <dbReference type="NCBI Taxonomy" id="318434"/>
    <lineage>
        <taxon>Bacteria</taxon>
        <taxon>Bacillati</taxon>
        <taxon>Actinomycetota</taxon>
        <taxon>Actinomycetes</taxon>
        <taxon>Micrococcales</taxon>
        <taxon>Intrasporangiaceae</taxon>
        <taxon>Terrabacter</taxon>
    </lineage>
</organism>
<comment type="caution">
    <text evidence="3">The sequence shown here is derived from an EMBL/GenBank/DDBJ whole genome shotgun (WGS) entry which is preliminary data.</text>
</comment>
<dbReference type="Gene3D" id="2.30.110.10">
    <property type="entry name" value="Electron Transport, Fmn-binding Protein, Chain A"/>
    <property type="match status" value="1"/>
</dbReference>
<dbReference type="Proteomes" id="UP001501285">
    <property type="component" value="Unassembled WGS sequence"/>
</dbReference>
<dbReference type="PANTHER" id="PTHR35176:SF2">
    <property type="entry name" value="F420H(2)-DEPENDENT REDUCTASE RV1155"/>
    <property type="match status" value="1"/>
</dbReference>
<dbReference type="EMBL" id="BAAANB010000020">
    <property type="protein sequence ID" value="GAA2030118.1"/>
    <property type="molecule type" value="Genomic_DNA"/>
</dbReference>